<dbReference type="Proteomes" id="UP000204391">
    <property type="component" value="Chromosome"/>
</dbReference>
<proteinExistence type="predicted"/>
<evidence type="ECO:0008006" key="4">
    <source>
        <dbReference type="Google" id="ProtNLM"/>
    </source>
</evidence>
<feature type="transmembrane region" description="Helical" evidence="1">
    <location>
        <begin position="50"/>
        <end position="70"/>
    </location>
</feature>
<dbReference type="InterPro" id="IPR018729">
    <property type="entry name" value="DUF2269_transmembrane"/>
</dbReference>
<feature type="transmembrane region" description="Helical" evidence="1">
    <location>
        <begin position="6"/>
        <end position="29"/>
    </location>
</feature>
<evidence type="ECO:0000256" key="1">
    <source>
        <dbReference type="SAM" id="Phobius"/>
    </source>
</evidence>
<dbReference type="Pfam" id="PF10027">
    <property type="entry name" value="DUF2269"/>
    <property type="match status" value="1"/>
</dbReference>
<evidence type="ECO:0000313" key="2">
    <source>
        <dbReference type="EMBL" id="ASN07213.1"/>
    </source>
</evidence>
<keyword evidence="1" id="KW-0472">Membrane</keyword>
<dbReference type="OrthoDB" id="1493393at2"/>
<keyword evidence="1" id="KW-0812">Transmembrane</keyword>
<gene>
    <name evidence="2" type="ORF">CFK40_20505</name>
</gene>
<dbReference type="EMBL" id="CP022437">
    <property type="protein sequence ID" value="ASN07213.1"/>
    <property type="molecule type" value="Genomic_DNA"/>
</dbReference>
<keyword evidence="3" id="KW-1185">Reference proteome</keyword>
<keyword evidence="1" id="KW-1133">Transmembrane helix</keyword>
<evidence type="ECO:0000313" key="3">
    <source>
        <dbReference type="Proteomes" id="UP000204391"/>
    </source>
</evidence>
<organism evidence="2 3">
    <name type="scientific">Virgibacillus necropolis</name>
    <dbReference type="NCBI Taxonomy" id="163877"/>
    <lineage>
        <taxon>Bacteria</taxon>
        <taxon>Bacillati</taxon>
        <taxon>Bacillota</taxon>
        <taxon>Bacilli</taxon>
        <taxon>Bacillales</taxon>
        <taxon>Bacillaceae</taxon>
        <taxon>Virgibacillus</taxon>
    </lineage>
</organism>
<name>A0A221MHS6_9BACI</name>
<accession>A0A221MHS6</accession>
<sequence length="150" mass="16871">MTLYSFLVLIHTFSAVIGIGPGFVMIYIVSNARNMSELRYAYLIRMRLHIFVMVGGSLLLITGLLMGALNPILFQAGWYVTSLILFLIALALGPTVLSPRFKPIKALLESHTGDEIPETYYELGKKLFFFERIENAILLIVIALMITKPF</sequence>
<feature type="transmembrane region" description="Helical" evidence="1">
    <location>
        <begin position="129"/>
        <end position="147"/>
    </location>
</feature>
<dbReference type="RefSeq" id="WP_089534206.1">
    <property type="nucleotide sequence ID" value="NZ_CP022437.1"/>
</dbReference>
<reference evidence="2 3" key="1">
    <citation type="journal article" date="2003" name="Int. J. Syst. Evol. Microbiol.">
        <title>Virgibacillus carmonensis sp. nov., Virgibacillus necropolis sp. nov. and Virgibacillus picturae sp. nov., three novel species isolated from deteriorated mural paintings, transfer of the species of the genus salibacillus to Virgibacillus, as Virgibacillus marismortui comb. nov. and Virgibacillus salexigens comb. nov., and emended description of the genus Virgibacillus.</title>
        <authorList>
            <person name="Heyrman J."/>
            <person name="Logan N.A."/>
            <person name="Busse H.J."/>
            <person name="Balcaen A."/>
            <person name="Lebbe L."/>
            <person name="Rodriguez-Diaz M."/>
            <person name="Swings J."/>
            <person name="De Vos P."/>
        </authorList>
    </citation>
    <scope>NUCLEOTIDE SEQUENCE [LARGE SCALE GENOMIC DNA]</scope>
    <source>
        <strain evidence="2 3">LMG 19488</strain>
    </source>
</reference>
<dbReference type="AlphaFoldDB" id="A0A221MHS6"/>
<dbReference type="KEGG" id="vne:CFK40_20505"/>
<protein>
    <recommendedName>
        <fullName evidence="4">DUF2269 domain-containing protein</fullName>
    </recommendedName>
</protein>
<feature type="transmembrane region" description="Helical" evidence="1">
    <location>
        <begin position="76"/>
        <end position="97"/>
    </location>
</feature>